<reference evidence="2" key="1">
    <citation type="submission" date="2023-08" db="EMBL/GenBank/DDBJ databases">
        <title>Draft sequence of the Babesia gibsoni genome.</title>
        <authorList>
            <person name="Yamagishi J.Y."/>
            <person name="Xuan X.X."/>
        </authorList>
    </citation>
    <scope>NUCLEOTIDE SEQUENCE</scope>
    <source>
        <strain evidence="2">Azabu</strain>
    </source>
</reference>
<dbReference type="EMBL" id="JAVEPI010000001">
    <property type="protein sequence ID" value="KAK1444492.1"/>
    <property type="molecule type" value="Genomic_DNA"/>
</dbReference>
<accession>A0AAD8UTZ5</accession>
<keyword evidence="1" id="KW-0812">Transmembrane</keyword>
<sequence>MEILIEAVKVITASLSKHATSLIVSASTSSKLTNRIVSRIGRARHNASVRRSVSGKLFGFNPFRENADTKVEVIVKPIADEEAIQVRGEQASNIMPQLGADLVADVLLMSLMFSYMFYSLYLRRKKYNDLYNKQTEQTQFLVARMDYLEAELQKLQKL</sequence>
<proteinExistence type="predicted"/>
<evidence type="ECO:0000313" key="2">
    <source>
        <dbReference type="EMBL" id="KAK1444492.1"/>
    </source>
</evidence>
<keyword evidence="1" id="KW-1133">Transmembrane helix</keyword>
<gene>
    <name evidence="2" type="ORF">BgAZ_103980</name>
</gene>
<name>A0AAD8UTZ5_BABGI</name>
<organism evidence="2 3">
    <name type="scientific">Babesia gibsoni</name>
    <dbReference type="NCBI Taxonomy" id="33632"/>
    <lineage>
        <taxon>Eukaryota</taxon>
        <taxon>Sar</taxon>
        <taxon>Alveolata</taxon>
        <taxon>Apicomplexa</taxon>
        <taxon>Aconoidasida</taxon>
        <taxon>Piroplasmida</taxon>
        <taxon>Babesiidae</taxon>
        <taxon>Babesia</taxon>
    </lineage>
</organism>
<protein>
    <submittedName>
        <fullName evidence="2">Uncharacterized protein</fullName>
    </submittedName>
</protein>
<keyword evidence="3" id="KW-1185">Reference proteome</keyword>
<keyword evidence="1" id="KW-0472">Membrane</keyword>
<dbReference type="AlphaFoldDB" id="A0AAD8UTZ5"/>
<evidence type="ECO:0000313" key="3">
    <source>
        <dbReference type="Proteomes" id="UP001230268"/>
    </source>
</evidence>
<feature type="transmembrane region" description="Helical" evidence="1">
    <location>
        <begin position="102"/>
        <end position="121"/>
    </location>
</feature>
<evidence type="ECO:0000256" key="1">
    <source>
        <dbReference type="SAM" id="Phobius"/>
    </source>
</evidence>
<dbReference type="Proteomes" id="UP001230268">
    <property type="component" value="Unassembled WGS sequence"/>
</dbReference>
<comment type="caution">
    <text evidence="2">The sequence shown here is derived from an EMBL/GenBank/DDBJ whole genome shotgun (WGS) entry which is preliminary data.</text>
</comment>